<protein>
    <recommendedName>
        <fullName evidence="3">Archaeal ATPase</fullName>
    </recommendedName>
</protein>
<proteinExistence type="predicted"/>
<keyword evidence="2" id="KW-1185">Reference proteome</keyword>
<evidence type="ECO:0000313" key="1">
    <source>
        <dbReference type="EMBL" id="GAA6502381.1"/>
    </source>
</evidence>
<dbReference type="InterPro" id="IPR027417">
    <property type="entry name" value="P-loop_NTPase"/>
</dbReference>
<dbReference type="Gene3D" id="3.40.50.300">
    <property type="entry name" value="P-loop containing nucleotide triphosphate hydrolases"/>
    <property type="match status" value="1"/>
</dbReference>
<dbReference type="EMBL" id="BAABZQ010000001">
    <property type="protein sequence ID" value="GAA6502381.1"/>
    <property type="molecule type" value="Genomic_DNA"/>
</dbReference>
<gene>
    <name evidence="1" type="ORF">K340107D12_51970</name>
</gene>
<evidence type="ECO:0000313" key="2">
    <source>
        <dbReference type="Proteomes" id="UP001600941"/>
    </source>
</evidence>
<dbReference type="InterPro" id="IPR011990">
    <property type="entry name" value="TPR-like_helical_dom_sf"/>
</dbReference>
<dbReference type="PANTHER" id="PTHR47691:SF3">
    <property type="entry name" value="HTH-TYPE TRANSCRIPTIONAL REGULATOR RV0890C-RELATED"/>
    <property type="match status" value="1"/>
</dbReference>
<dbReference type="Proteomes" id="UP001600941">
    <property type="component" value="Unassembled WGS sequence"/>
</dbReference>
<dbReference type="SMART" id="SM00028">
    <property type="entry name" value="TPR"/>
    <property type="match status" value="2"/>
</dbReference>
<reference evidence="1 2" key="1">
    <citation type="submission" date="2024-04" db="EMBL/GenBank/DDBJ databases">
        <title>Defined microbial consortia suppress multidrug-resistant proinflammatory Enterobacteriaceae via ecological control.</title>
        <authorList>
            <person name="Furuichi M."/>
            <person name="Kawaguchi T."/>
            <person name="Pust M."/>
            <person name="Yasuma K."/>
            <person name="Plichta D."/>
            <person name="Hasegawa N."/>
            <person name="Ohya T."/>
            <person name="Bhattarai S."/>
            <person name="Sasajima S."/>
            <person name="Aoto Y."/>
            <person name="Tuganbaev T."/>
            <person name="Yaginuma M."/>
            <person name="Ueda M."/>
            <person name="Okahashi N."/>
            <person name="Amafuji K."/>
            <person name="Kiridooshi Y."/>
            <person name="Sugita K."/>
            <person name="Strazar M."/>
            <person name="Skelly A."/>
            <person name="Suda W."/>
            <person name="Hattori M."/>
            <person name="Nakamoto N."/>
            <person name="Caballero S."/>
            <person name="Norman J."/>
            <person name="Olle B."/>
            <person name="Tanoue T."/>
            <person name="Arita M."/>
            <person name="Bucci V."/>
            <person name="Atarashi K."/>
            <person name="Xavier R."/>
            <person name="Honda K."/>
        </authorList>
    </citation>
    <scope>NUCLEOTIDE SEQUENCE [LARGE SCALE GENOMIC DNA]</scope>
    <source>
        <strain evidence="2">k34-0107-D12</strain>
    </source>
</reference>
<dbReference type="SUPFAM" id="SSF52540">
    <property type="entry name" value="P-loop containing nucleoside triphosphate hydrolases"/>
    <property type="match status" value="1"/>
</dbReference>
<dbReference type="SUPFAM" id="SSF48452">
    <property type="entry name" value="TPR-like"/>
    <property type="match status" value="1"/>
</dbReference>
<organism evidence="1 2">
    <name type="scientific">Blautia parvula</name>
    <dbReference type="NCBI Taxonomy" id="2877527"/>
    <lineage>
        <taxon>Bacteria</taxon>
        <taxon>Bacillati</taxon>
        <taxon>Bacillota</taxon>
        <taxon>Clostridia</taxon>
        <taxon>Lachnospirales</taxon>
        <taxon>Lachnospiraceae</taxon>
        <taxon>Blautia</taxon>
    </lineage>
</organism>
<dbReference type="PANTHER" id="PTHR47691">
    <property type="entry name" value="REGULATOR-RELATED"/>
    <property type="match status" value="1"/>
</dbReference>
<comment type="caution">
    <text evidence="1">The sequence shown here is derived from an EMBL/GenBank/DDBJ whole genome shotgun (WGS) entry which is preliminary data.</text>
</comment>
<evidence type="ECO:0008006" key="3">
    <source>
        <dbReference type="Google" id="ProtNLM"/>
    </source>
</evidence>
<sequence>MDRCDFSSIMTYLKNQISESNQMSQPEFLYEIFEDFLDSPENKEFTLDNGLVCRWMTGQAKISPKISSFYAKPSNQEKLAKNIQQNILPLMADYSRTLQDIYTLFIQDSSISEAKKAELAPLYKPADLRLLFLAKLISFGMERPFIKRDTKNQKLIAGGSLSPMVLDYIMDSEVPRPCRHFVGREDETTELHSLLEDNSKAFLYGIAGIGKSELAKSYAKYYKKHYTNILYFEYAGDLHQSVTDMDFADDLPEDTEEERFRKHNRFLRSLKDDTLIIIDNFNATATQDSFLSVMLKYRCRILFTTRSKFDSYCTLHLKEIKESSSLFQLVSSFYSEAEEHRAIVEKIIETVHYHTFAVELAAKLLENGILAPHQLLIKLQEEKASLHNEDKIKIMKDGQSSNATYYNHIHTLFSLYSLSRKQRDIMCNMCFLPSSGISARIFSKWLELSTLNDVNDLIETGFVQSSLRHTISLHPMIQEIAVSETAPSVTNCHTLLDSLQKICLMHGIEVSYYKKLFQTVENIMLFIEKDDIPQYLLFLEDVFPYMEKYHYQKGMKKIIQELQHFIKANTYGTASDRALLLDYQATLEPKTEKAIKLEKEALAQIKETTKENAHLVSNLHSNLGGLYRINGQLDLAKKHMKMGISLLEQYQLLYTNDSIPQITNYAVLLTEMQEPALALSALRKLAQIIKEYNSNHCLDYAQVQESLGSICLITANISQAKTHFKKALKIYEDIWADEPELIEKKYKEIQELYPQAGIALAKSILLTKH</sequence>
<dbReference type="Gene3D" id="1.25.40.10">
    <property type="entry name" value="Tetratricopeptide repeat domain"/>
    <property type="match status" value="1"/>
</dbReference>
<name>A0ABQ0C0Q8_9FIRM</name>
<accession>A0ABQ0C0Q8</accession>
<dbReference type="InterPro" id="IPR019734">
    <property type="entry name" value="TPR_rpt"/>
</dbReference>
<dbReference type="Pfam" id="PF13424">
    <property type="entry name" value="TPR_12"/>
    <property type="match status" value="1"/>
</dbReference>